<evidence type="ECO:0000256" key="2">
    <source>
        <dbReference type="SAM" id="Phobius"/>
    </source>
</evidence>
<dbReference type="STRING" id="1798384.A3D03_03440"/>
<accession>A0A1F6AD13</accession>
<organism evidence="3 4">
    <name type="scientific">Candidatus Gottesmanbacteria bacterium RIFCSPHIGHO2_02_FULL_40_13</name>
    <dbReference type="NCBI Taxonomy" id="1798384"/>
    <lineage>
        <taxon>Bacteria</taxon>
        <taxon>Candidatus Gottesmaniibacteriota</taxon>
    </lineage>
</organism>
<dbReference type="EMBL" id="MFJN01000005">
    <property type="protein sequence ID" value="OGG22322.1"/>
    <property type="molecule type" value="Genomic_DNA"/>
</dbReference>
<evidence type="ECO:0000313" key="4">
    <source>
        <dbReference type="Proteomes" id="UP000177092"/>
    </source>
</evidence>
<keyword evidence="2" id="KW-1133">Transmembrane helix</keyword>
<gene>
    <name evidence="3" type="ORF">A3D03_03440</name>
</gene>
<evidence type="ECO:0000313" key="3">
    <source>
        <dbReference type="EMBL" id="OGG22322.1"/>
    </source>
</evidence>
<name>A0A1F6AD13_9BACT</name>
<keyword evidence="2" id="KW-0812">Transmembrane</keyword>
<dbReference type="AlphaFoldDB" id="A0A1F6AD13"/>
<keyword evidence="2" id="KW-0472">Membrane</keyword>
<sequence>MQDKSTKPEIEVVEHHKKAAFDRTEFKHLLKKYYLFILIIALIPLVLYSLGQQLANFGSAAPILKLPDKGQLGAQRIFLYQQNCGLYDQICCGVDTPNSDYYTDGNFDGCDDNNMMGCYSGFCKKLGEVCGVLGKPCCLTSAQDGSGSFAAYCTGNTLTCRETDVTSSVDNPWFSGYCEEKNPSCGGNGELCCNSAGEDRGCGDFSCVFTESPVERCGEGVLYLDRVSEHRDREDNVDLNERFIVELSTNVIGVEYEYSVQCGVNADKYIETTNKTKISHKCVFTNRPADGTNDVKAWVKVSETKNKASRTYYAKNLSVYINPPNPTETPLNNPVNTSTPIPPTKTPTPTKAPNGTPCSTSSQCVSLTCKTCSGDTQGYCRPYGYTCPE</sequence>
<feature type="compositionally biased region" description="Low complexity" evidence="1">
    <location>
        <begin position="328"/>
        <end position="339"/>
    </location>
</feature>
<feature type="transmembrane region" description="Helical" evidence="2">
    <location>
        <begin position="33"/>
        <end position="51"/>
    </location>
</feature>
<feature type="region of interest" description="Disordered" evidence="1">
    <location>
        <begin position="324"/>
        <end position="354"/>
    </location>
</feature>
<protein>
    <submittedName>
        <fullName evidence="3">Uncharacterized protein</fullName>
    </submittedName>
</protein>
<comment type="caution">
    <text evidence="3">The sequence shown here is derived from an EMBL/GenBank/DDBJ whole genome shotgun (WGS) entry which is preliminary data.</text>
</comment>
<reference evidence="3 4" key="1">
    <citation type="journal article" date="2016" name="Nat. Commun.">
        <title>Thousands of microbial genomes shed light on interconnected biogeochemical processes in an aquifer system.</title>
        <authorList>
            <person name="Anantharaman K."/>
            <person name="Brown C.T."/>
            <person name="Hug L.A."/>
            <person name="Sharon I."/>
            <person name="Castelle C.J."/>
            <person name="Probst A.J."/>
            <person name="Thomas B.C."/>
            <person name="Singh A."/>
            <person name="Wilkins M.J."/>
            <person name="Karaoz U."/>
            <person name="Brodie E.L."/>
            <person name="Williams K.H."/>
            <person name="Hubbard S.S."/>
            <person name="Banfield J.F."/>
        </authorList>
    </citation>
    <scope>NUCLEOTIDE SEQUENCE [LARGE SCALE GENOMIC DNA]</scope>
</reference>
<dbReference type="Proteomes" id="UP000177092">
    <property type="component" value="Unassembled WGS sequence"/>
</dbReference>
<evidence type="ECO:0000256" key="1">
    <source>
        <dbReference type="SAM" id="MobiDB-lite"/>
    </source>
</evidence>
<proteinExistence type="predicted"/>